<protein>
    <submittedName>
        <fullName evidence="4">Long-chain acyl-CoA synthetase</fullName>
    </submittedName>
</protein>
<evidence type="ECO:0000313" key="5">
    <source>
        <dbReference type="Proteomes" id="UP000238196"/>
    </source>
</evidence>
<dbReference type="InterPro" id="IPR042099">
    <property type="entry name" value="ANL_N_sf"/>
</dbReference>
<dbReference type="Pfam" id="PF00501">
    <property type="entry name" value="AMP-binding"/>
    <property type="match status" value="1"/>
</dbReference>
<dbReference type="PROSITE" id="PS00455">
    <property type="entry name" value="AMP_BINDING"/>
    <property type="match status" value="1"/>
</dbReference>
<evidence type="ECO:0000256" key="2">
    <source>
        <dbReference type="ARBA" id="ARBA00022598"/>
    </source>
</evidence>
<dbReference type="GO" id="GO:0031956">
    <property type="term" value="F:medium-chain fatty acid-CoA ligase activity"/>
    <property type="evidence" value="ECO:0007669"/>
    <property type="project" value="TreeGrafter"/>
</dbReference>
<proteinExistence type="inferred from homology"/>
<sequence length="510" mass="54656">MSLVLRHLLYSHQEHADQICIHSPGGQLTRAELARQVQSCADWLRQQSVQRLALLADNQPEWVVVDLACRLAGVVLIPLPPFFSPRQLLHVLHDSGADLLLSPQPLMPAEAIFCPLQTLQAWKLASATPARLPAGTVKITYTSGTTGNPKGVCLTDSLLDAVVSALADAVRPLQLQHHLCQLPLAVLLENIAGVDLPLYLGARLTLVPCQQLGFTGSSGLQPDLWLTALHRYQPDSLLLLPQMLQLALGLLAAGQQLPASLRFMPVGGGKVAPLLLQQARTLGLPVFEGYGLSECASVVALNLPGAEKIGTVGKPLGHLQVRISEQGEVLVKGQRFPGYLHETRADHQSATAAGDTASAGTSDDGWLATGDLGQLDEEGYLTISGRCKHVFINSFGRNFSPEWIEAEAQTAPAIAQLVLMGDGRPFNVALIAPRGTRQQVDAQLAAVNQRLPDYARIHAWLALEQPLSSDNGLLTANGRPRRQLIGAHFTAEIDALYEQLSAPAASAVAH</sequence>
<feature type="domain" description="AMP-dependent synthetase/ligase" evidence="3">
    <location>
        <begin position="13"/>
        <end position="334"/>
    </location>
</feature>
<dbReference type="GO" id="GO:0006631">
    <property type="term" value="P:fatty acid metabolic process"/>
    <property type="evidence" value="ECO:0007669"/>
    <property type="project" value="TreeGrafter"/>
</dbReference>
<accession>A0A2S5KU32</accession>
<dbReference type="EMBL" id="PRLP01000017">
    <property type="protein sequence ID" value="PPC78223.1"/>
    <property type="molecule type" value="Genomic_DNA"/>
</dbReference>
<comment type="similarity">
    <text evidence="1">Belongs to the ATP-dependent AMP-binding enzyme family.</text>
</comment>
<comment type="caution">
    <text evidence="4">The sequence shown here is derived from an EMBL/GenBank/DDBJ whole genome shotgun (WGS) entry which is preliminary data.</text>
</comment>
<dbReference type="SUPFAM" id="SSF56801">
    <property type="entry name" value="Acetyl-CoA synthetase-like"/>
    <property type="match status" value="1"/>
</dbReference>
<dbReference type="PANTHER" id="PTHR43201:SF5">
    <property type="entry name" value="MEDIUM-CHAIN ACYL-COA LIGASE ACSF2, MITOCHONDRIAL"/>
    <property type="match status" value="1"/>
</dbReference>
<dbReference type="Gene3D" id="3.40.50.12780">
    <property type="entry name" value="N-terminal domain of ligase-like"/>
    <property type="match status" value="1"/>
</dbReference>
<dbReference type="Proteomes" id="UP000238196">
    <property type="component" value="Unassembled WGS sequence"/>
</dbReference>
<evidence type="ECO:0000259" key="3">
    <source>
        <dbReference type="Pfam" id="PF00501"/>
    </source>
</evidence>
<gene>
    <name evidence="4" type="ORF">C4K68_06195</name>
</gene>
<organism evidence="4 5">
    <name type="scientific">Proteobacteria bacterium 228</name>
    <dbReference type="NCBI Taxonomy" id="2083153"/>
    <lineage>
        <taxon>Bacteria</taxon>
        <taxon>Pseudomonadati</taxon>
        <taxon>Pseudomonadota</taxon>
    </lineage>
</organism>
<evidence type="ECO:0000313" key="4">
    <source>
        <dbReference type="EMBL" id="PPC78223.1"/>
    </source>
</evidence>
<keyword evidence="2" id="KW-0436">Ligase</keyword>
<dbReference type="InterPro" id="IPR000873">
    <property type="entry name" value="AMP-dep_synth/lig_dom"/>
</dbReference>
<dbReference type="AlphaFoldDB" id="A0A2S5KU32"/>
<dbReference type="InterPro" id="IPR020845">
    <property type="entry name" value="AMP-binding_CS"/>
</dbReference>
<evidence type="ECO:0000256" key="1">
    <source>
        <dbReference type="ARBA" id="ARBA00006432"/>
    </source>
</evidence>
<dbReference type="OrthoDB" id="9766486at2"/>
<dbReference type="PANTHER" id="PTHR43201">
    <property type="entry name" value="ACYL-COA SYNTHETASE"/>
    <property type="match status" value="1"/>
</dbReference>
<reference evidence="4 5" key="1">
    <citation type="submission" date="2018-02" db="EMBL/GenBank/DDBJ databases">
        <title>novel marine gammaproteobacteria from coastal saline agro ecosystem.</title>
        <authorList>
            <person name="Krishnan R."/>
            <person name="Ramesh Kumar N."/>
        </authorList>
    </citation>
    <scope>NUCLEOTIDE SEQUENCE [LARGE SCALE GENOMIC DNA]</scope>
    <source>
        <strain evidence="4 5">228</strain>
    </source>
</reference>
<dbReference type="Pfam" id="PF23562">
    <property type="entry name" value="AMP-binding_C_3"/>
    <property type="match status" value="1"/>
</dbReference>
<name>A0A2S5KU32_9PROT</name>